<feature type="transmembrane region" description="Helical" evidence="1">
    <location>
        <begin position="180"/>
        <end position="204"/>
    </location>
</feature>
<evidence type="ECO:0000256" key="1">
    <source>
        <dbReference type="SAM" id="Phobius"/>
    </source>
</evidence>
<evidence type="ECO:0000313" key="2">
    <source>
        <dbReference type="EMBL" id="GMH72856.1"/>
    </source>
</evidence>
<comment type="caution">
    <text evidence="2">The sequence shown here is derived from an EMBL/GenBank/DDBJ whole genome shotgun (WGS) entry which is preliminary data.</text>
</comment>
<organism evidence="2 3">
    <name type="scientific">Triparma laevis f. inornata</name>
    <dbReference type="NCBI Taxonomy" id="1714386"/>
    <lineage>
        <taxon>Eukaryota</taxon>
        <taxon>Sar</taxon>
        <taxon>Stramenopiles</taxon>
        <taxon>Ochrophyta</taxon>
        <taxon>Bolidophyceae</taxon>
        <taxon>Parmales</taxon>
        <taxon>Triparmaceae</taxon>
        <taxon>Triparma</taxon>
    </lineage>
</organism>
<dbReference type="InterPro" id="IPR018750">
    <property type="entry name" value="DUF2306_membrane"/>
</dbReference>
<evidence type="ECO:0000313" key="3">
    <source>
        <dbReference type="Proteomes" id="UP001162640"/>
    </source>
</evidence>
<keyword evidence="1" id="KW-0472">Membrane</keyword>
<feature type="transmembrane region" description="Helical" evidence="1">
    <location>
        <begin position="26"/>
        <end position="46"/>
    </location>
</feature>
<keyword evidence="1" id="KW-1133">Transmembrane helix</keyword>
<dbReference type="EMBL" id="BLQM01000179">
    <property type="protein sequence ID" value="GMH72856.1"/>
    <property type="molecule type" value="Genomic_DNA"/>
</dbReference>
<feature type="transmembrane region" description="Helical" evidence="1">
    <location>
        <begin position="224"/>
        <end position="246"/>
    </location>
</feature>
<gene>
    <name evidence="2" type="ORF">TL16_g06024</name>
</gene>
<feature type="transmembrane region" description="Helical" evidence="1">
    <location>
        <begin position="116"/>
        <end position="136"/>
    </location>
</feature>
<dbReference type="AlphaFoldDB" id="A0A9W7ALP7"/>
<feature type="transmembrane region" description="Helical" evidence="1">
    <location>
        <begin position="82"/>
        <end position="104"/>
    </location>
</feature>
<proteinExistence type="predicted"/>
<dbReference type="Proteomes" id="UP001162640">
    <property type="component" value="Unassembled WGS sequence"/>
</dbReference>
<accession>A0A9W7ALP7</accession>
<sequence>MSTPKITPRAASPESTSSVCSTPITLMDATIVVLVAFDLLFFFNLYDYHVTHSTSSGHQTHYRPFIATDDYRHVLPHQKDHFVMFMHVFTGAVPLILSPLQVWSSFRKNNIKRHRWFGRLCLLSSWVSVGPAAYLATKMFDNGLFENFLVVVAAILWFASGALAFYFIKVKKNIALHRNFAVRFTVITHTLPVLARLIGLVLWMGLGRPDGWSIEPLRASEPRMFPIIVYATVGCVFPLMEACVWLEEGSRPEATNPVAMYGRWKKRRGGRVEDDGGDIGLA</sequence>
<evidence type="ECO:0008006" key="4">
    <source>
        <dbReference type="Google" id="ProtNLM"/>
    </source>
</evidence>
<name>A0A9W7ALP7_9STRA</name>
<dbReference type="Pfam" id="PF10067">
    <property type="entry name" value="DUF2306"/>
    <property type="match status" value="1"/>
</dbReference>
<feature type="transmembrane region" description="Helical" evidence="1">
    <location>
        <begin position="148"/>
        <end position="168"/>
    </location>
</feature>
<reference evidence="3" key="1">
    <citation type="journal article" date="2023" name="Commun. Biol.">
        <title>Genome analysis of Parmales, the sister group of diatoms, reveals the evolutionary specialization of diatoms from phago-mixotrophs to photoautotrophs.</title>
        <authorList>
            <person name="Ban H."/>
            <person name="Sato S."/>
            <person name="Yoshikawa S."/>
            <person name="Yamada K."/>
            <person name="Nakamura Y."/>
            <person name="Ichinomiya M."/>
            <person name="Sato N."/>
            <person name="Blanc-Mathieu R."/>
            <person name="Endo H."/>
            <person name="Kuwata A."/>
            <person name="Ogata H."/>
        </authorList>
    </citation>
    <scope>NUCLEOTIDE SEQUENCE [LARGE SCALE GENOMIC DNA]</scope>
</reference>
<keyword evidence="1" id="KW-0812">Transmembrane</keyword>
<protein>
    <recommendedName>
        <fullName evidence="4">DUF2306 domain-containing protein</fullName>
    </recommendedName>
</protein>